<protein>
    <submittedName>
        <fullName evidence="2">Uncharacterized protein</fullName>
    </submittedName>
</protein>
<evidence type="ECO:0000256" key="1">
    <source>
        <dbReference type="SAM" id="MobiDB-lite"/>
    </source>
</evidence>
<evidence type="ECO:0000313" key="3">
    <source>
        <dbReference type="Proteomes" id="UP000604825"/>
    </source>
</evidence>
<feature type="region of interest" description="Disordered" evidence="1">
    <location>
        <begin position="553"/>
        <end position="584"/>
    </location>
</feature>
<dbReference type="PANTHER" id="PTHR33075:SF10">
    <property type="entry name" value="DUF4283 DOMAIN-CONTAINING PROTEIN"/>
    <property type="match status" value="1"/>
</dbReference>
<comment type="caution">
    <text evidence="2">The sequence shown here is derived from an EMBL/GenBank/DDBJ whole genome shotgun (WGS) entry which is preliminary data.</text>
</comment>
<dbReference type="AlphaFoldDB" id="A0A811QII6"/>
<keyword evidence="3" id="KW-1185">Reference proteome</keyword>
<feature type="region of interest" description="Disordered" evidence="1">
    <location>
        <begin position="154"/>
        <end position="196"/>
    </location>
</feature>
<dbReference type="Proteomes" id="UP000604825">
    <property type="component" value="Unassembled WGS sequence"/>
</dbReference>
<organism evidence="2 3">
    <name type="scientific">Miscanthus lutarioriparius</name>
    <dbReference type="NCBI Taxonomy" id="422564"/>
    <lineage>
        <taxon>Eukaryota</taxon>
        <taxon>Viridiplantae</taxon>
        <taxon>Streptophyta</taxon>
        <taxon>Embryophyta</taxon>
        <taxon>Tracheophyta</taxon>
        <taxon>Spermatophyta</taxon>
        <taxon>Magnoliopsida</taxon>
        <taxon>Liliopsida</taxon>
        <taxon>Poales</taxon>
        <taxon>Poaceae</taxon>
        <taxon>PACMAD clade</taxon>
        <taxon>Panicoideae</taxon>
        <taxon>Andropogonodae</taxon>
        <taxon>Andropogoneae</taxon>
        <taxon>Saccharinae</taxon>
        <taxon>Miscanthus</taxon>
    </lineage>
</organism>
<proteinExistence type="predicted"/>
<dbReference type="PANTHER" id="PTHR33075">
    <property type="entry name" value="OS02G0499800 PROTEIN"/>
    <property type="match status" value="1"/>
</dbReference>
<feature type="compositionally biased region" description="Basic residues" evidence="1">
    <location>
        <begin position="157"/>
        <end position="173"/>
    </location>
</feature>
<evidence type="ECO:0000313" key="2">
    <source>
        <dbReference type="EMBL" id="CAD6256610.1"/>
    </source>
</evidence>
<sequence length="584" mass="65923">MAHMDPSPGALLELEHDPALAELVRDWDFSRGKKFEAEVFHELSSSAHHPSSSPNGSFFLLVVFQRFLFRLTEDSVAMALHYCLGGTPAGFHVTFMKDRHFPFSVATKQVGLLVRALKRITSKHFDIYFHIWHDGGANWELEWQRWEKEEEDSWKTKISRKAKRKMATKKAVKPVKPPSSSDFSEEDRGVKNHIQGSLSPDCGVQPPGLSQNLNPRIPPTKRTQIADQPMGQLIVCNPNQDIMEEDQGSAANAASPSIAFVCQPGQMIERETTADDQIVNPQGNSGDAEIMRNIAIPNSIIQVDLAALGIKSFNININIPPQQGALNATSTSRCTQVTQIADNYQLPPNLQASLTVSQIKTTPITRVYYRKKFKGKERASDEQTVTVMSNLNAPPVFLPLFLNNMYSFPLRSIFTSWMVSASSSLVQQHLFIPWKNTQYTPSASPPRFELLEEQKWGDQQQYGHDSRRQSQQCQQRTTPITKVYYRRKSKGRIREAAQQSVHEDNVFADFRVGYVPVDLQLIINEKRCSKCVTRRRKSNAPISTLMLRRSLRLKDKLDGHKPESASSSKRPVTINKLKGKKVAA</sequence>
<feature type="region of interest" description="Disordered" evidence="1">
    <location>
        <begin position="459"/>
        <end position="478"/>
    </location>
</feature>
<dbReference type="EMBL" id="CAJGYO010000010">
    <property type="protein sequence ID" value="CAD6256610.1"/>
    <property type="molecule type" value="Genomic_DNA"/>
</dbReference>
<name>A0A811QII6_9POAL</name>
<gene>
    <name evidence="2" type="ORF">NCGR_LOCUS40114</name>
</gene>
<accession>A0A811QII6</accession>
<feature type="compositionally biased region" description="Basic and acidic residues" evidence="1">
    <location>
        <begin position="553"/>
        <end position="563"/>
    </location>
</feature>
<reference evidence="2" key="1">
    <citation type="submission" date="2020-10" db="EMBL/GenBank/DDBJ databases">
        <authorList>
            <person name="Han B."/>
            <person name="Lu T."/>
            <person name="Zhao Q."/>
            <person name="Huang X."/>
            <person name="Zhao Y."/>
        </authorList>
    </citation>
    <scope>NUCLEOTIDE SEQUENCE</scope>
</reference>